<dbReference type="RefSeq" id="WP_094222564.1">
    <property type="nucleotide sequence ID" value="NZ_MCGQ01000069.1"/>
</dbReference>
<dbReference type="GO" id="GO:0046872">
    <property type="term" value="F:metal ion binding"/>
    <property type="evidence" value="ECO:0007669"/>
    <property type="project" value="UniProtKB-KW"/>
</dbReference>
<dbReference type="OrthoDB" id="4889053at2"/>
<dbReference type="Pfam" id="PF01435">
    <property type="entry name" value="Peptidase_M48"/>
    <property type="match status" value="1"/>
</dbReference>
<feature type="transmembrane region" description="Helical" evidence="7">
    <location>
        <begin position="364"/>
        <end position="386"/>
    </location>
</feature>
<keyword evidence="5" id="KW-0862">Zinc</keyword>
<feature type="transmembrane region" description="Helical" evidence="7">
    <location>
        <begin position="664"/>
        <end position="685"/>
    </location>
</feature>
<keyword evidence="7" id="KW-0812">Transmembrane</keyword>
<evidence type="ECO:0000259" key="8">
    <source>
        <dbReference type="Pfam" id="PF01435"/>
    </source>
</evidence>
<evidence type="ECO:0000256" key="2">
    <source>
        <dbReference type="ARBA" id="ARBA00022670"/>
    </source>
</evidence>
<comment type="cofactor">
    <cofactor evidence="1">
        <name>Zn(2+)</name>
        <dbReference type="ChEBI" id="CHEBI:29105"/>
    </cofactor>
</comment>
<keyword evidence="4" id="KW-0378">Hydrolase</keyword>
<protein>
    <recommendedName>
        <fullName evidence="8">Peptidase M48 domain-containing protein</fullName>
    </recommendedName>
</protein>
<evidence type="ECO:0000313" key="10">
    <source>
        <dbReference type="Proteomes" id="UP000215483"/>
    </source>
</evidence>
<feature type="transmembrane region" description="Helical" evidence="7">
    <location>
        <begin position="517"/>
        <end position="543"/>
    </location>
</feature>
<dbReference type="AlphaFoldDB" id="A0A233RVY0"/>
<feature type="transmembrane region" description="Helical" evidence="7">
    <location>
        <begin position="292"/>
        <end position="316"/>
    </location>
</feature>
<feature type="transmembrane region" description="Helical" evidence="7">
    <location>
        <begin position="328"/>
        <end position="344"/>
    </location>
</feature>
<sequence>MTRTSISVPTATTGRFVVMAAAALGSSSFAYRLILVNTDIPPALTGPVGMVLLLASTIPIYLVQPAWIRRRLVDPDLTLDHYRRAVAQVQALATASGLRRCPRVMFLSSPSATYAQAFGRYPNYCVWINSQRLRDPSLFDGVVRHELRHIRLRDVDTSRLAIGMAWAFVPVVLVPYTIVVGAENVGQFVREDLWRLLALGALVYLMFCSVMRTRELHADVGAMLPESAWDSGSSKKFPWLHPSATKRKEAAADPTVLDRLNPWLGAATGVAAGIAVLPVVDAIDLLSPGRLVRLVGAVAGGLVVGLVIASVIGPAMWRLAAHGDRIQARFWLEGLTIGGGVLIGSELSVERPISLSTLLGDRLWAAEIGFVALLAGLQALLCRWIVATAPVWQNCAGPQDPVLPTSGPEFRSVPHLLGGLITVVLPTAAVWAFFLWSYDVLTSSPRFFDEVLRLFGHQVSSPPGLLDQFELFGVAAYDALMIESLSPSPVFVAGMVCICVPLALTPLRDVVLWRRTVVVIVVGAAMFLIAMPFLARLLGRVALRADEGTESAAQFEFSMLTLWQLPMVVVGIGVAVAASVLAVRAGHSGPALYGTGAAVVHGLIVFAAAEVSLRLPASAFTSLVAAPLLIAPLSSLAVTGLLGRLLHRPDEAPPRPPVRLRSRWRLVAGTSTAGAAAIVASFLAAHRLVPVPPSRPNDDASPLSADEQTARCVTGRWHVLEDAQTVTIMGEKAPAVGGESITWSFRADGRFRRDNHAAEFLVKWRSRVWRMVYDGASEGTWRIEDGKLVLVDVTWTDEIHTLYFAPHKPMGKPVHVTTGSQPEGLTMTCVSPYMTLELDGHKQVLNKMGVGQDTAGRDGRAP</sequence>
<evidence type="ECO:0000256" key="6">
    <source>
        <dbReference type="ARBA" id="ARBA00023049"/>
    </source>
</evidence>
<evidence type="ECO:0000256" key="4">
    <source>
        <dbReference type="ARBA" id="ARBA00022801"/>
    </source>
</evidence>
<feature type="transmembrane region" description="Helical" evidence="7">
    <location>
        <begin position="263"/>
        <end position="280"/>
    </location>
</feature>
<dbReference type="InterPro" id="IPR001915">
    <property type="entry name" value="Peptidase_M48"/>
</dbReference>
<feature type="transmembrane region" description="Helical" evidence="7">
    <location>
        <begin position="12"/>
        <end position="34"/>
    </location>
</feature>
<dbReference type="Proteomes" id="UP000215483">
    <property type="component" value="Unassembled WGS sequence"/>
</dbReference>
<dbReference type="EMBL" id="MCGQ01000069">
    <property type="protein sequence ID" value="OXY87555.1"/>
    <property type="molecule type" value="Genomic_DNA"/>
</dbReference>
<feature type="transmembrane region" description="Helical" evidence="7">
    <location>
        <begin position="590"/>
        <end position="608"/>
    </location>
</feature>
<keyword evidence="10" id="KW-1185">Reference proteome</keyword>
<feature type="transmembrane region" description="Helical" evidence="7">
    <location>
        <begin position="416"/>
        <end position="438"/>
    </location>
</feature>
<evidence type="ECO:0000313" key="9">
    <source>
        <dbReference type="EMBL" id="OXY87555.1"/>
    </source>
</evidence>
<feature type="transmembrane region" description="Helical" evidence="7">
    <location>
        <begin position="488"/>
        <end position="505"/>
    </location>
</feature>
<keyword evidence="3" id="KW-0479">Metal-binding</keyword>
<feature type="transmembrane region" description="Helical" evidence="7">
    <location>
        <begin position="40"/>
        <end position="63"/>
    </location>
</feature>
<reference evidence="9 10" key="1">
    <citation type="submission" date="2016-07" db="EMBL/GenBank/DDBJ databases">
        <title>Draft genome of Streptomyces diastatochromogenes.</title>
        <authorList>
            <person name="Podduturi R."/>
            <person name="Lukassen M.B."/>
            <person name="Clausen N."/>
            <person name="Nielsen J.L."/>
            <person name="Jorgensen N.O."/>
        </authorList>
    </citation>
    <scope>NUCLEOTIDE SEQUENCE [LARGE SCALE GENOMIC DNA]</scope>
    <source>
        <strain evidence="9 10">DSM 40608</strain>
    </source>
</reference>
<keyword evidence="6" id="KW-0482">Metalloprotease</keyword>
<dbReference type="GO" id="GO:0004222">
    <property type="term" value="F:metalloendopeptidase activity"/>
    <property type="evidence" value="ECO:0007669"/>
    <property type="project" value="InterPro"/>
</dbReference>
<evidence type="ECO:0000256" key="7">
    <source>
        <dbReference type="SAM" id="Phobius"/>
    </source>
</evidence>
<feature type="transmembrane region" description="Helical" evidence="7">
    <location>
        <begin position="563"/>
        <end position="583"/>
    </location>
</feature>
<gene>
    <name evidence="9" type="ORF">BEK98_43625</name>
</gene>
<dbReference type="GO" id="GO:0006508">
    <property type="term" value="P:proteolysis"/>
    <property type="evidence" value="ECO:0007669"/>
    <property type="project" value="UniProtKB-KW"/>
</dbReference>
<accession>A0A233RVY0</accession>
<evidence type="ECO:0000256" key="5">
    <source>
        <dbReference type="ARBA" id="ARBA00022833"/>
    </source>
</evidence>
<comment type="caution">
    <text evidence="9">The sequence shown here is derived from an EMBL/GenBank/DDBJ whole genome shotgun (WGS) entry which is preliminary data.</text>
</comment>
<keyword evidence="7" id="KW-1133">Transmembrane helix</keyword>
<evidence type="ECO:0000256" key="3">
    <source>
        <dbReference type="ARBA" id="ARBA00022723"/>
    </source>
</evidence>
<feature type="domain" description="Peptidase M48" evidence="8">
    <location>
        <begin position="87"/>
        <end position="222"/>
    </location>
</feature>
<name>A0A233RVY0_STRDA</name>
<proteinExistence type="predicted"/>
<organism evidence="9 10">
    <name type="scientific">Streptomyces diastatochromogenes</name>
    <dbReference type="NCBI Taxonomy" id="42236"/>
    <lineage>
        <taxon>Bacteria</taxon>
        <taxon>Bacillati</taxon>
        <taxon>Actinomycetota</taxon>
        <taxon>Actinomycetes</taxon>
        <taxon>Kitasatosporales</taxon>
        <taxon>Streptomycetaceae</taxon>
        <taxon>Streptomyces</taxon>
    </lineage>
</organism>
<feature type="transmembrane region" description="Helical" evidence="7">
    <location>
        <begin position="193"/>
        <end position="211"/>
    </location>
</feature>
<evidence type="ECO:0000256" key="1">
    <source>
        <dbReference type="ARBA" id="ARBA00001947"/>
    </source>
</evidence>
<feature type="transmembrane region" description="Helical" evidence="7">
    <location>
        <begin position="160"/>
        <end position="181"/>
    </location>
</feature>
<feature type="transmembrane region" description="Helical" evidence="7">
    <location>
        <begin position="620"/>
        <end position="643"/>
    </location>
</feature>
<keyword evidence="7" id="KW-0472">Membrane</keyword>
<keyword evidence="2" id="KW-0645">Protease</keyword>